<dbReference type="InterPro" id="IPR011010">
    <property type="entry name" value="DNA_brk_join_enz"/>
</dbReference>
<evidence type="ECO:0000313" key="7">
    <source>
        <dbReference type="EMBL" id="SHH18065.1"/>
    </source>
</evidence>
<dbReference type="OrthoDB" id="1822491at2"/>
<dbReference type="RefSeq" id="WP_073422326.1">
    <property type="nucleotide sequence ID" value="NZ_FQVX01000005.1"/>
</dbReference>
<dbReference type="InterPro" id="IPR058717">
    <property type="entry name" value="Phage_L5_Integrase_N"/>
</dbReference>
<proteinExistence type="inferred from homology"/>
<evidence type="ECO:0000256" key="1">
    <source>
        <dbReference type="ARBA" id="ARBA00008857"/>
    </source>
</evidence>
<dbReference type="PANTHER" id="PTHR30349">
    <property type="entry name" value="PHAGE INTEGRASE-RELATED"/>
    <property type="match status" value="1"/>
</dbReference>
<organism evidence="7 8">
    <name type="scientific">Geodermatophilus nigrescens</name>
    <dbReference type="NCBI Taxonomy" id="1070870"/>
    <lineage>
        <taxon>Bacteria</taxon>
        <taxon>Bacillati</taxon>
        <taxon>Actinomycetota</taxon>
        <taxon>Actinomycetes</taxon>
        <taxon>Geodermatophilales</taxon>
        <taxon>Geodermatophilaceae</taxon>
        <taxon>Geodermatophilus</taxon>
    </lineage>
</organism>
<dbReference type="PROSITE" id="PS51898">
    <property type="entry name" value="TYR_RECOMBINASE"/>
    <property type="match status" value="1"/>
</dbReference>
<dbReference type="InterPro" id="IPR044068">
    <property type="entry name" value="CB"/>
</dbReference>
<evidence type="ECO:0000313" key="8">
    <source>
        <dbReference type="Proteomes" id="UP000184471"/>
    </source>
</evidence>
<dbReference type="SUPFAM" id="SSF56349">
    <property type="entry name" value="DNA breaking-rejoining enzymes"/>
    <property type="match status" value="1"/>
</dbReference>
<accession>A0A1M5QVB4</accession>
<dbReference type="InterPro" id="IPR013762">
    <property type="entry name" value="Integrase-like_cat_sf"/>
</dbReference>
<keyword evidence="3" id="KW-0233">DNA recombination</keyword>
<dbReference type="InterPro" id="IPR010998">
    <property type="entry name" value="Integrase_recombinase_N"/>
</dbReference>
<keyword evidence="8" id="KW-1185">Reference proteome</keyword>
<dbReference type="Gene3D" id="1.10.150.130">
    <property type="match status" value="1"/>
</dbReference>
<protein>
    <submittedName>
        <fullName evidence="7">Site-specific recombinase XerD</fullName>
    </submittedName>
</protein>
<dbReference type="EMBL" id="FQVX01000005">
    <property type="protein sequence ID" value="SHH18065.1"/>
    <property type="molecule type" value="Genomic_DNA"/>
</dbReference>
<keyword evidence="2 4" id="KW-0238">DNA-binding</keyword>
<dbReference type="AlphaFoldDB" id="A0A1M5QVB4"/>
<evidence type="ECO:0000259" key="5">
    <source>
        <dbReference type="PROSITE" id="PS51898"/>
    </source>
</evidence>
<dbReference type="PROSITE" id="PS51900">
    <property type="entry name" value="CB"/>
    <property type="match status" value="1"/>
</dbReference>
<evidence type="ECO:0000256" key="4">
    <source>
        <dbReference type="PROSITE-ProRule" id="PRU01248"/>
    </source>
</evidence>
<dbReference type="STRING" id="1070870.SAMN05444351_4200"/>
<dbReference type="Pfam" id="PF26003">
    <property type="entry name" value="Integrase_N_phage"/>
    <property type="match status" value="1"/>
</dbReference>
<evidence type="ECO:0000256" key="3">
    <source>
        <dbReference type="ARBA" id="ARBA00023172"/>
    </source>
</evidence>
<comment type="similarity">
    <text evidence="1">Belongs to the 'phage' integrase family.</text>
</comment>
<dbReference type="InterPro" id="IPR002104">
    <property type="entry name" value="Integrase_catalytic"/>
</dbReference>
<evidence type="ECO:0000256" key="2">
    <source>
        <dbReference type="ARBA" id="ARBA00023125"/>
    </source>
</evidence>
<sequence length="356" mass="38831">MGSVDRRANGTWQARYRPAPGATQITRTFGRKVDATRWLTEQTAALAEGRHIHPATAKLTVGEWCDQWLAGYGTRRPSTVRQAGVHLAHIRAAFGARPLAAIRPSDVRRWTAELKAAGAADSYVYALHRRLSQLMSDAVHDGLILRSPCSHRTSPAAGRPRPYVATTEQVFALHDTVAEHLRPAVLLGAFAGLRTAEVAGLRVVDVDFEAGVVTPVEQAGGKPLKSAMSGQSIPIPAELVEQLAGAVRRFPGSTVVTDGIRGPSSTWAIERAVRAARRKHVGLPEDFRFHDLRHYYASLLIASGLDVKTVQHRLRHGSATTTLNTYGHLWPDRDEATRTVVGAVLRARPAPQDHLR</sequence>
<dbReference type="GO" id="GO:0003677">
    <property type="term" value="F:DNA binding"/>
    <property type="evidence" value="ECO:0007669"/>
    <property type="project" value="UniProtKB-UniRule"/>
</dbReference>
<dbReference type="Pfam" id="PF00589">
    <property type="entry name" value="Phage_integrase"/>
    <property type="match status" value="1"/>
</dbReference>
<name>A0A1M5QVB4_9ACTN</name>
<dbReference type="GO" id="GO:0015074">
    <property type="term" value="P:DNA integration"/>
    <property type="evidence" value="ECO:0007669"/>
    <property type="project" value="InterPro"/>
</dbReference>
<dbReference type="PANTHER" id="PTHR30349:SF64">
    <property type="entry name" value="PROPHAGE INTEGRASE INTD-RELATED"/>
    <property type="match status" value="1"/>
</dbReference>
<feature type="domain" description="Core-binding (CB)" evidence="6">
    <location>
        <begin position="59"/>
        <end position="139"/>
    </location>
</feature>
<feature type="domain" description="Tyr recombinase" evidence="5">
    <location>
        <begin position="160"/>
        <end position="339"/>
    </location>
</feature>
<evidence type="ECO:0000259" key="6">
    <source>
        <dbReference type="PROSITE" id="PS51900"/>
    </source>
</evidence>
<dbReference type="CDD" id="cd01189">
    <property type="entry name" value="INT_ICEBs1_C_like"/>
    <property type="match status" value="1"/>
</dbReference>
<dbReference type="InterPro" id="IPR050090">
    <property type="entry name" value="Tyrosine_recombinase_XerCD"/>
</dbReference>
<dbReference type="GO" id="GO:0006310">
    <property type="term" value="P:DNA recombination"/>
    <property type="evidence" value="ECO:0007669"/>
    <property type="project" value="UniProtKB-KW"/>
</dbReference>
<dbReference type="Proteomes" id="UP000184471">
    <property type="component" value="Unassembled WGS sequence"/>
</dbReference>
<dbReference type="Gene3D" id="1.10.443.10">
    <property type="entry name" value="Intergrase catalytic core"/>
    <property type="match status" value="1"/>
</dbReference>
<reference evidence="7 8" key="1">
    <citation type="submission" date="2016-11" db="EMBL/GenBank/DDBJ databases">
        <authorList>
            <person name="Jaros S."/>
            <person name="Januszkiewicz K."/>
            <person name="Wedrychowicz H."/>
        </authorList>
    </citation>
    <scope>NUCLEOTIDE SEQUENCE [LARGE SCALE GENOMIC DNA]</scope>
    <source>
        <strain evidence="7 8">DSM 45408</strain>
    </source>
</reference>
<gene>
    <name evidence="7" type="ORF">SAMN05444351_4200</name>
</gene>